<reference evidence="2" key="2">
    <citation type="journal article" date="2016" name="Sci. Rep.">
        <title>Dictyocaulus viviparus genome, variome and transcriptome elucidate lungworm biology and support future intervention.</title>
        <authorList>
            <person name="McNulty S.N."/>
            <person name="Strube C."/>
            <person name="Rosa B.A."/>
            <person name="Martin J.C."/>
            <person name="Tyagi R."/>
            <person name="Choi Y.J."/>
            <person name="Wang Q."/>
            <person name="Hallsworth Pepin K."/>
            <person name="Zhang X."/>
            <person name="Ozersky P."/>
            <person name="Wilson R.K."/>
            <person name="Sternberg P.W."/>
            <person name="Gasser R.B."/>
            <person name="Mitreva M."/>
        </authorList>
    </citation>
    <scope>NUCLEOTIDE SEQUENCE [LARGE SCALE GENOMIC DNA]</scope>
    <source>
        <strain evidence="2">HannoverDv2000</strain>
    </source>
</reference>
<organism evidence="1 2">
    <name type="scientific">Dictyocaulus viviparus</name>
    <name type="common">Bovine lungworm</name>
    <dbReference type="NCBI Taxonomy" id="29172"/>
    <lineage>
        <taxon>Eukaryota</taxon>
        <taxon>Metazoa</taxon>
        <taxon>Ecdysozoa</taxon>
        <taxon>Nematoda</taxon>
        <taxon>Chromadorea</taxon>
        <taxon>Rhabditida</taxon>
        <taxon>Rhabditina</taxon>
        <taxon>Rhabditomorpha</taxon>
        <taxon>Strongyloidea</taxon>
        <taxon>Metastrongylidae</taxon>
        <taxon>Dictyocaulus</taxon>
    </lineage>
</organism>
<protein>
    <submittedName>
        <fullName evidence="1">Uncharacterized protein</fullName>
    </submittedName>
</protein>
<evidence type="ECO:0000313" key="1">
    <source>
        <dbReference type="EMBL" id="KJH42867.1"/>
    </source>
</evidence>
<name>A0A0D8XGM4_DICVI</name>
<keyword evidence="2" id="KW-1185">Reference proteome</keyword>
<dbReference type="OrthoDB" id="68056at2759"/>
<dbReference type="STRING" id="29172.A0A0D8XGM4"/>
<proteinExistence type="predicted"/>
<dbReference type="AlphaFoldDB" id="A0A0D8XGM4"/>
<accession>A0A0D8XGM4</accession>
<dbReference type="EMBL" id="KN716615">
    <property type="protein sequence ID" value="KJH42867.1"/>
    <property type="molecule type" value="Genomic_DNA"/>
</dbReference>
<dbReference type="Proteomes" id="UP000053766">
    <property type="component" value="Unassembled WGS sequence"/>
</dbReference>
<reference evidence="1 2" key="1">
    <citation type="submission" date="2013-11" db="EMBL/GenBank/DDBJ databases">
        <title>Draft genome of the bovine lungworm Dictyocaulus viviparus.</title>
        <authorList>
            <person name="Mitreva M."/>
        </authorList>
    </citation>
    <scope>NUCLEOTIDE SEQUENCE [LARGE SCALE GENOMIC DNA]</scope>
    <source>
        <strain evidence="1 2">HannoverDv2000</strain>
    </source>
</reference>
<sequence length="76" mass="8297">MVHLNRLVLCKVTADVMSTCFKILGIREISRIPIQQYAASLLRGIWTVLNGNEINPGTTATPAKKCSIQAWQGANA</sequence>
<evidence type="ECO:0000313" key="2">
    <source>
        <dbReference type="Proteomes" id="UP000053766"/>
    </source>
</evidence>
<gene>
    <name evidence="1" type="ORF">DICVIV_11128</name>
</gene>